<evidence type="ECO:0000259" key="2">
    <source>
        <dbReference type="Pfam" id="PF05598"/>
    </source>
</evidence>
<dbReference type="RefSeq" id="WP_053507157.1">
    <property type="nucleotide sequence ID" value="NZ_CP036251.1"/>
</dbReference>
<dbReference type="InterPro" id="IPR008490">
    <property type="entry name" value="Transposase_InsH_N"/>
</dbReference>
<dbReference type="NCBIfam" id="NF033578">
    <property type="entry name" value="transpos_IS5_1"/>
    <property type="match status" value="1"/>
</dbReference>
<reference evidence="3 4" key="2">
    <citation type="submission" date="2015-09" db="EMBL/GenBank/DDBJ databases">
        <title>Draft genome sequence of Xanthomonas oryzae pv. USA str. X11-5A.</title>
        <authorList>
            <person name="Knight B.M."/>
            <person name="Roberts D.P."/>
            <person name="Lin D."/>
            <person name="Hari K."/>
            <person name="Fletcher J."/>
            <person name="Melcher U."/>
            <person name="Blagden T."/>
            <person name="Winegar R.A."/>
        </authorList>
    </citation>
    <scope>NUCLEOTIDE SEQUENCE [LARGE SCALE GENOMIC DNA]</scope>
    <source>
        <strain evidence="3 4">X11-5A</strain>
    </source>
</reference>
<gene>
    <name evidence="3" type="ORF">ADT25_04245</name>
</gene>
<evidence type="ECO:0000259" key="1">
    <source>
        <dbReference type="Pfam" id="PF01609"/>
    </source>
</evidence>
<accession>A0AAP0ZQH6</accession>
<dbReference type="AlphaFoldDB" id="A0AAP0ZQH6"/>
<sequence>MRTRRPAAEDRPADELFRSRLENQICLRHPLVQLRQRLRWDALEQALSPQFPATPAGGGRPALPVRLIAGVLYLKHANDLSDEAVCARWLENPYWQFFTGEVVFQTRLPCDPSSLTRWRQRLGEAAMEELLAHTSNAAHAMKAVDGRELSRVIVDTTVQEKAIAHPTDSRLLEVARKKLVRLAKRHGIALRQTDARQGPALSRKAGRHAPARQFKRMQRVLRRQRTISGRVLREMQRKLEHMESGVRERIAAWLERAQRLYTQRPRDKHKLSALHTTEVECIGKGKGRQPYEFGVKVGIAVTACKGLIVGARSFPGNPYDGDTLAEQLEQTRRLLQDVNVMPNVAIVDLGYRGREVDGVQVLHRSKAKTLTRRQWRWIKRRQAVEPVIGHLKEDCRLRRCWLKGAQGDALHVLGCAAGYNLRWLLRWIAFLRTWMGTTVWISLRAVQRSTQAVGD</sequence>
<organism evidence="3 4">
    <name type="scientific">Xanthomonas oryzae</name>
    <dbReference type="NCBI Taxonomy" id="347"/>
    <lineage>
        <taxon>Bacteria</taxon>
        <taxon>Pseudomonadati</taxon>
        <taxon>Pseudomonadota</taxon>
        <taxon>Gammaproteobacteria</taxon>
        <taxon>Lysobacterales</taxon>
        <taxon>Lysobacteraceae</taxon>
        <taxon>Xanthomonas</taxon>
    </lineage>
</organism>
<evidence type="ECO:0000313" key="3">
    <source>
        <dbReference type="EMBL" id="KOR47892.1"/>
    </source>
</evidence>
<dbReference type="GO" id="GO:0003677">
    <property type="term" value="F:DNA binding"/>
    <property type="evidence" value="ECO:0007669"/>
    <property type="project" value="InterPro"/>
</dbReference>
<dbReference type="EMBL" id="LHUJ01000080">
    <property type="protein sequence ID" value="KOR47892.1"/>
    <property type="molecule type" value="Genomic_DNA"/>
</dbReference>
<evidence type="ECO:0000313" key="4">
    <source>
        <dbReference type="Proteomes" id="UP000036790"/>
    </source>
</evidence>
<dbReference type="PANTHER" id="PTHR33803">
    <property type="entry name" value="IS1478 TRANSPOSASE"/>
    <property type="match status" value="1"/>
</dbReference>
<feature type="domain" description="Transposase InsH N-terminal" evidence="2">
    <location>
        <begin position="20"/>
        <end position="121"/>
    </location>
</feature>
<proteinExistence type="predicted"/>
<comment type="caution">
    <text evidence="3">The sequence shown here is derived from an EMBL/GenBank/DDBJ whole genome shotgun (WGS) entry which is preliminary data.</text>
</comment>
<dbReference type="GO" id="GO:0006313">
    <property type="term" value="P:DNA transposition"/>
    <property type="evidence" value="ECO:0007669"/>
    <property type="project" value="InterPro"/>
</dbReference>
<dbReference type="GO" id="GO:0004803">
    <property type="term" value="F:transposase activity"/>
    <property type="evidence" value="ECO:0007669"/>
    <property type="project" value="InterPro"/>
</dbReference>
<dbReference type="Pfam" id="PF05598">
    <property type="entry name" value="DUF772"/>
    <property type="match status" value="1"/>
</dbReference>
<reference evidence="3 4" key="1">
    <citation type="submission" date="2015-07" db="EMBL/GenBank/DDBJ databases">
        <authorList>
            <consortium name="Consortium for Microbial Forensics and Genomics (microFORGE)"/>
            <person name="Knight B.M."/>
            <person name="Roberts D.P."/>
            <person name="Lin D."/>
            <person name="Hari K."/>
            <person name="Fletcher J."/>
            <person name="Melcher U."/>
            <person name="Blagden T."/>
            <person name="Winegar R.A."/>
        </authorList>
    </citation>
    <scope>NUCLEOTIDE SEQUENCE [LARGE SCALE GENOMIC DNA]</scope>
    <source>
        <strain evidence="3 4">X11-5A</strain>
    </source>
</reference>
<name>A0AAP0ZQH6_9XANT</name>
<feature type="domain" description="Transposase IS4-like" evidence="1">
    <location>
        <begin position="284"/>
        <end position="421"/>
    </location>
</feature>
<dbReference type="InterPro" id="IPR047710">
    <property type="entry name" value="Transpos_IS5-like"/>
</dbReference>
<dbReference type="PANTHER" id="PTHR33803:SF3">
    <property type="entry name" value="BLL1974 PROTEIN"/>
    <property type="match status" value="1"/>
</dbReference>
<protein>
    <submittedName>
        <fullName evidence="3">Transposase</fullName>
    </submittedName>
</protein>
<dbReference type="Proteomes" id="UP000036790">
    <property type="component" value="Unassembled WGS sequence"/>
</dbReference>
<dbReference type="InterPro" id="IPR002559">
    <property type="entry name" value="Transposase_11"/>
</dbReference>
<dbReference type="Pfam" id="PF01609">
    <property type="entry name" value="DDE_Tnp_1"/>
    <property type="match status" value="1"/>
</dbReference>